<evidence type="ECO:0000256" key="2">
    <source>
        <dbReference type="SAM" id="SignalP"/>
    </source>
</evidence>
<sequence length="105" mass="11072">MAPPVRMAIAIFLMLLLGSSSCRLSQARMMPSDDAHLHAKKRSALIATTSAGGASPQDLLLQRQRVAEPSKPEAKAATEMVNRPDDSGWTSTQGSVPSPGIGHHA</sequence>
<dbReference type="PROSITE" id="PS51257">
    <property type="entry name" value="PROKAR_LIPOPROTEIN"/>
    <property type="match status" value="1"/>
</dbReference>
<dbReference type="Proteomes" id="UP000008810">
    <property type="component" value="Chromosome 2"/>
</dbReference>
<dbReference type="OrthoDB" id="686869at2759"/>
<protein>
    <submittedName>
        <fullName evidence="3 4">Uncharacterized protein</fullName>
    </submittedName>
</protein>
<name>I1HKY8_BRADI</name>
<reference evidence="3" key="2">
    <citation type="submission" date="2017-06" db="EMBL/GenBank/DDBJ databases">
        <title>WGS assembly of Brachypodium distachyon.</title>
        <authorList>
            <consortium name="The International Brachypodium Initiative"/>
            <person name="Lucas S."/>
            <person name="Harmon-Smith M."/>
            <person name="Lail K."/>
            <person name="Tice H."/>
            <person name="Grimwood J."/>
            <person name="Bruce D."/>
            <person name="Barry K."/>
            <person name="Shu S."/>
            <person name="Lindquist E."/>
            <person name="Wang M."/>
            <person name="Pitluck S."/>
            <person name="Vogel J.P."/>
            <person name="Garvin D.F."/>
            <person name="Mockler T.C."/>
            <person name="Schmutz J."/>
            <person name="Rokhsar D."/>
            <person name="Bevan M.W."/>
        </authorList>
    </citation>
    <scope>NUCLEOTIDE SEQUENCE</scope>
    <source>
        <strain evidence="3">Bd21</strain>
    </source>
</reference>
<dbReference type="EnsemblPlants" id="PNT71635">
    <property type="protein sequence ID" value="PNT71635"/>
    <property type="gene ID" value="BRADI_2g32833v3"/>
</dbReference>
<dbReference type="FunCoup" id="I1HKY8">
    <property type="interactions" value="702"/>
</dbReference>
<reference evidence="4" key="3">
    <citation type="submission" date="2018-08" db="UniProtKB">
        <authorList>
            <consortium name="EnsemblPlants"/>
        </authorList>
    </citation>
    <scope>IDENTIFICATION</scope>
    <source>
        <strain evidence="4">cv. Bd21</strain>
    </source>
</reference>
<dbReference type="eggNOG" id="ENOG502R5G2">
    <property type="taxonomic scope" value="Eukaryota"/>
</dbReference>
<feature type="compositionally biased region" description="Basic and acidic residues" evidence="1">
    <location>
        <begin position="65"/>
        <end position="86"/>
    </location>
</feature>
<evidence type="ECO:0000313" key="3">
    <source>
        <dbReference type="EMBL" id="PNT71635.1"/>
    </source>
</evidence>
<feature type="chain" id="PRO_5003642475" evidence="2">
    <location>
        <begin position="23"/>
        <end position="105"/>
    </location>
</feature>
<evidence type="ECO:0000313" key="4">
    <source>
        <dbReference type="EnsemblPlants" id="PNT71635"/>
    </source>
</evidence>
<dbReference type="EMBL" id="CM000881">
    <property type="protein sequence ID" value="PNT71635.1"/>
    <property type="molecule type" value="Genomic_DNA"/>
</dbReference>
<gene>
    <name evidence="3" type="ORF">BRADI_2g32833v3</name>
</gene>
<dbReference type="InParanoid" id="I1HKY8"/>
<reference evidence="3 4" key="1">
    <citation type="journal article" date="2010" name="Nature">
        <title>Genome sequencing and analysis of the model grass Brachypodium distachyon.</title>
        <authorList>
            <consortium name="International Brachypodium Initiative"/>
        </authorList>
    </citation>
    <scope>NUCLEOTIDE SEQUENCE [LARGE SCALE GENOMIC DNA]</scope>
    <source>
        <strain evidence="3 4">Bd21</strain>
    </source>
</reference>
<dbReference type="OMA" id="CLARDRM"/>
<accession>I1HKY8</accession>
<organism evidence="4">
    <name type="scientific">Brachypodium distachyon</name>
    <name type="common">Purple false brome</name>
    <name type="synonym">Trachynia distachya</name>
    <dbReference type="NCBI Taxonomy" id="15368"/>
    <lineage>
        <taxon>Eukaryota</taxon>
        <taxon>Viridiplantae</taxon>
        <taxon>Streptophyta</taxon>
        <taxon>Embryophyta</taxon>
        <taxon>Tracheophyta</taxon>
        <taxon>Spermatophyta</taxon>
        <taxon>Magnoliopsida</taxon>
        <taxon>Liliopsida</taxon>
        <taxon>Poales</taxon>
        <taxon>Poaceae</taxon>
        <taxon>BOP clade</taxon>
        <taxon>Pooideae</taxon>
        <taxon>Stipodae</taxon>
        <taxon>Brachypodieae</taxon>
        <taxon>Brachypodium</taxon>
    </lineage>
</organism>
<dbReference type="Gramene" id="PNT71635">
    <property type="protein sequence ID" value="PNT71635"/>
    <property type="gene ID" value="BRADI_2g32833v3"/>
</dbReference>
<keyword evidence="5" id="KW-1185">Reference proteome</keyword>
<proteinExistence type="predicted"/>
<feature type="region of interest" description="Disordered" evidence="1">
    <location>
        <begin position="64"/>
        <end position="105"/>
    </location>
</feature>
<feature type="signal peptide" evidence="2">
    <location>
        <begin position="1"/>
        <end position="22"/>
    </location>
</feature>
<dbReference type="AlphaFoldDB" id="I1HKY8"/>
<dbReference type="HOGENOM" id="CLU_2402855_0_0_1"/>
<keyword evidence="2" id="KW-0732">Signal</keyword>
<evidence type="ECO:0000313" key="5">
    <source>
        <dbReference type="Proteomes" id="UP000008810"/>
    </source>
</evidence>
<evidence type="ECO:0000256" key="1">
    <source>
        <dbReference type="SAM" id="MobiDB-lite"/>
    </source>
</evidence>